<dbReference type="Proteomes" id="UP000182427">
    <property type="component" value="Chromosome I"/>
</dbReference>
<dbReference type="OrthoDB" id="9804891at2"/>
<name>A0A1G7HJE0_9BACT</name>
<dbReference type="SUPFAM" id="SSF54909">
    <property type="entry name" value="Dimeric alpha+beta barrel"/>
    <property type="match status" value="1"/>
</dbReference>
<keyword evidence="2" id="KW-1185">Reference proteome</keyword>
<protein>
    <submittedName>
        <fullName evidence="1">Quinol monooxygenase YgiN</fullName>
    </submittedName>
</protein>
<dbReference type="GO" id="GO:0004497">
    <property type="term" value="F:monooxygenase activity"/>
    <property type="evidence" value="ECO:0007669"/>
    <property type="project" value="UniProtKB-KW"/>
</dbReference>
<accession>A0A1G7HJE0</accession>
<evidence type="ECO:0000313" key="1">
    <source>
        <dbReference type="EMBL" id="SDF00446.1"/>
    </source>
</evidence>
<keyword evidence="1" id="KW-0503">Monooxygenase</keyword>
<sequence>MDRFGILAILEAKPGKEQEVAEFLKSAQPLVLQEVGTSAWFAFQTGPTSFGIFDTFADEDGRNAHLTGEVAKALFDKAEELFAAKPQLSMADLLATK</sequence>
<reference evidence="1 2" key="1">
    <citation type="submission" date="2016-10" db="EMBL/GenBank/DDBJ databases">
        <authorList>
            <person name="de Groot N.N."/>
        </authorList>
    </citation>
    <scope>NUCLEOTIDE SEQUENCE [LARGE SCALE GENOMIC DNA]</scope>
    <source>
        <strain evidence="1 2">GAS232</strain>
    </source>
</reference>
<dbReference type="AlphaFoldDB" id="A0A1G7HJE0"/>
<dbReference type="InterPro" id="IPR011008">
    <property type="entry name" value="Dimeric_a/b-barrel"/>
</dbReference>
<evidence type="ECO:0000313" key="2">
    <source>
        <dbReference type="Proteomes" id="UP000182427"/>
    </source>
</evidence>
<proteinExistence type="predicted"/>
<dbReference type="Gene3D" id="3.30.70.100">
    <property type="match status" value="1"/>
</dbReference>
<gene>
    <name evidence="1" type="ORF">SAMN05444167_1096</name>
</gene>
<organism evidence="1 2">
    <name type="scientific">Terriglobus roseus</name>
    <dbReference type="NCBI Taxonomy" id="392734"/>
    <lineage>
        <taxon>Bacteria</taxon>
        <taxon>Pseudomonadati</taxon>
        <taxon>Acidobacteriota</taxon>
        <taxon>Terriglobia</taxon>
        <taxon>Terriglobales</taxon>
        <taxon>Acidobacteriaceae</taxon>
        <taxon>Terriglobus</taxon>
    </lineage>
</organism>
<keyword evidence="1" id="KW-0560">Oxidoreductase</keyword>
<dbReference type="EMBL" id="LT629690">
    <property type="protein sequence ID" value="SDF00446.1"/>
    <property type="molecule type" value="Genomic_DNA"/>
</dbReference>
<dbReference type="RefSeq" id="WP_083344256.1">
    <property type="nucleotide sequence ID" value="NZ_LT629690.1"/>
</dbReference>